<dbReference type="Proteomes" id="UP000054375">
    <property type="component" value="Unassembled WGS sequence"/>
</dbReference>
<protein>
    <submittedName>
        <fullName evidence="1">Uncharacterized protein</fullName>
    </submittedName>
</protein>
<evidence type="ECO:0000313" key="2">
    <source>
        <dbReference type="Proteomes" id="UP000054375"/>
    </source>
</evidence>
<comment type="caution">
    <text evidence="1">The sequence shown here is derived from an EMBL/GenBank/DDBJ whole genome shotgun (WGS) entry which is preliminary data.</text>
</comment>
<gene>
    <name evidence="1" type="ORF">AQJ54_04290</name>
</gene>
<dbReference type="AlphaFoldDB" id="A0A101SD70"/>
<name>A0A101SD70_9ACTN</name>
<reference evidence="1 2" key="1">
    <citation type="submission" date="2015-10" db="EMBL/GenBank/DDBJ databases">
        <title>Draft genome sequence of Streptomyces griseorubiginosus DSM 40469, type strain for the species Streptomyces griseorubiginosus.</title>
        <authorList>
            <person name="Ruckert C."/>
            <person name="Winkler A."/>
            <person name="Kalinowski J."/>
            <person name="Kampfer P."/>
            <person name="Glaeser S."/>
        </authorList>
    </citation>
    <scope>NUCLEOTIDE SEQUENCE [LARGE SCALE GENOMIC DNA]</scope>
    <source>
        <strain evidence="1 2">DSM 40469</strain>
    </source>
</reference>
<dbReference type="EMBL" id="LMWV01000002">
    <property type="protein sequence ID" value="KUN71975.1"/>
    <property type="molecule type" value="Genomic_DNA"/>
</dbReference>
<proteinExistence type="predicted"/>
<organism evidence="1 2">
    <name type="scientific">Streptomyces griseorubiginosus</name>
    <dbReference type="NCBI Taxonomy" id="67304"/>
    <lineage>
        <taxon>Bacteria</taxon>
        <taxon>Bacillati</taxon>
        <taxon>Actinomycetota</taxon>
        <taxon>Actinomycetes</taxon>
        <taxon>Kitasatosporales</taxon>
        <taxon>Streptomycetaceae</taxon>
        <taxon>Streptomyces</taxon>
    </lineage>
</organism>
<sequence length="208" mass="21562">MVLGVVGGVVGTGVAGLAVGAVEVASGVGYPKAEYTLAVPEKLVGGRYELDEDSSGSAESRGIEKEADGEWGVYKDLKTVIGQYSSAGDDSKGTLVVSGLYGRFKYPGRVRKDLMEGAAGEGSRVVVPAKNFHPAGADGITVTCEVLVQKGERMKVTLPVCGWADGNTGGWVTEVITAKASQDPAEADLSALATLTAQVRSEMRKPIR</sequence>
<evidence type="ECO:0000313" key="1">
    <source>
        <dbReference type="EMBL" id="KUN71975.1"/>
    </source>
</evidence>
<keyword evidence="2" id="KW-1185">Reference proteome</keyword>
<accession>A0A101SD70</accession>